<reference evidence="6" key="1">
    <citation type="journal article" date="2023" name="Mol. Biol. Evol.">
        <title>Third-Generation Sequencing Reveals the Adaptive Role of the Epigenome in Three Deep-Sea Polychaetes.</title>
        <authorList>
            <person name="Perez M."/>
            <person name="Aroh O."/>
            <person name="Sun Y."/>
            <person name="Lan Y."/>
            <person name="Juniper S.K."/>
            <person name="Young C.R."/>
            <person name="Angers B."/>
            <person name="Qian P.Y."/>
        </authorList>
    </citation>
    <scope>NUCLEOTIDE SEQUENCE</scope>
    <source>
        <strain evidence="6">P08H-3</strain>
    </source>
</reference>
<dbReference type="AlphaFoldDB" id="A0AAD9JMP5"/>
<comment type="caution">
    <text evidence="6">The sequence shown here is derived from an EMBL/GenBank/DDBJ whole genome shotgun (WGS) entry which is preliminary data.</text>
</comment>
<dbReference type="InterPro" id="IPR001060">
    <property type="entry name" value="FCH_dom"/>
</dbReference>
<feature type="compositionally biased region" description="Polar residues" evidence="4">
    <location>
        <begin position="503"/>
        <end position="512"/>
    </location>
</feature>
<proteinExistence type="predicted"/>
<dbReference type="Gene3D" id="1.20.1270.60">
    <property type="entry name" value="Arfaptin homology (AH) domain/BAR domain"/>
    <property type="match status" value="2"/>
</dbReference>
<comment type="subcellular location">
    <subcellularLocation>
        <location evidence="1">Endomembrane system</location>
        <topology evidence="1">Peripheral membrane protein</topology>
    </subcellularLocation>
</comment>
<dbReference type="PANTHER" id="PTHR23065">
    <property type="entry name" value="PROLINE-SERINE-THREONINE PHOSPHATASE INTERACTING PROTEIN 1"/>
    <property type="match status" value="1"/>
</dbReference>
<dbReference type="SMART" id="SM00055">
    <property type="entry name" value="FCH"/>
    <property type="match status" value="1"/>
</dbReference>
<evidence type="ECO:0000256" key="2">
    <source>
        <dbReference type="PROSITE-ProRule" id="PRU01077"/>
    </source>
</evidence>
<dbReference type="GO" id="GO:0097320">
    <property type="term" value="P:plasma membrane tubulation"/>
    <property type="evidence" value="ECO:0007669"/>
    <property type="project" value="TreeGrafter"/>
</dbReference>
<organism evidence="6 7">
    <name type="scientific">Paralvinella palmiformis</name>
    <dbReference type="NCBI Taxonomy" id="53620"/>
    <lineage>
        <taxon>Eukaryota</taxon>
        <taxon>Metazoa</taxon>
        <taxon>Spiralia</taxon>
        <taxon>Lophotrochozoa</taxon>
        <taxon>Annelida</taxon>
        <taxon>Polychaeta</taxon>
        <taxon>Sedentaria</taxon>
        <taxon>Canalipalpata</taxon>
        <taxon>Terebellida</taxon>
        <taxon>Terebelliformia</taxon>
        <taxon>Alvinellidae</taxon>
        <taxon>Paralvinella</taxon>
    </lineage>
</organism>
<dbReference type="PANTHER" id="PTHR23065:SF11">
    <property type="entry name" value="SYNDAPIN, ISOFORM C"/>
    <property type="match status" value="1"/>
</dbReference>
<protein>
    <recommendedName>
        <fullName evidence="5">F-BAR domain-containing protein</fullName>
    </recommendedName>
</protein>
<dbReference type="FunFam" id="1.20.1270.60:FF:000009">
    <property type="entry name" value="Protein kinase C and casein kinase substrate in neurons 2"/>
    <property type="match status" value="1"/>
</dbReference>
<dbReference type="CDD" id="cd07655">
    <property type="entry name" value="F-BAR_PACSIN"/>
    <property type="match status" value="1"/>
</dbReference>
<dbReference type="InterPro" id="IPR027267">
    <property type="entry name" value="AH/BAR_dom_sf"/>
</dbReference>
<evidence type="ECO:0000256" key="3">
    <source>
        <dbReference type="SAM" id="Coils"/>
    </source>
</evidence>
<evidence type="ECO:0000313" key="7">
    <source>
        <dbReference type="Proteomes" id="UP001208570"/>
    </source>
</evidence>
<dbReference type="EMBL" id="JAODUP010000255">
    <property type="protein sequence ID" value="KAK2154875.1"/>
    <property type="molecule type" value="Genomic_DNA"/>
</dbReference>
<feature type="compositionally biased region" description="Polar residues" evidence="4">
    <location>
        <begin position="472"/>
        <end position="488"/>
    </location>
</feature>
<dbReference type="Proteomes" id="UP001208570">
    <property type="component" value="Unassembled WGS sequence"/>
</dbReference>
<feature type="coiled-coil region" evidence="3">
    <location>
        <begin position="246"/>
        <end position="273"/>
    </location>
</feature>
<dbReference type="SUPFAM" id="SSF103657">
    <property type="entry name" value="BAR/IMD domain-like"/>
    <property type="match status" value="1"/>
</dbReference>
<sequence length="647" mass="73742">MSVNEDSLAPSFESFWEVDGYKATVKRQDDGARLCNDLMSLIQERAEIEKAFCQKPTELEQEMDVEHGKKQLGLGRFGFTSTSNRAPTTAINMIKRECKQTEQNKKNYESSKQVRSFILSWQIEFPSLVLDIDNGPEYGTTQAAWKAVLHEAECLAQIHTNIRENLLAEVHLKIKEWKASNYKKPVVGMCKETKQLEEEFKKAQKPWSKKYAKVKETKKQYHSACKIERSVTNQENNAKGDSSLSADQLKKIQEKAEKSRREVELTRQKYEAALTDLNNYNSKYMEDMVMVFKKSDMNEERRLLFFKEMMFGIHKCLDFSQTPELPQIYNQLHHTIDQADFKKDLKWWSQNYGKDMLMNWPQFEEFREDLHDIAKQKSRDRDAVSEAGIMLRHINTDRYHKEFAHSDSDLLRKPAALDLNPDVMCVCVSNQLISQEYQESHHSISRKEKSKSHHIGGSDGIMLTGMKMENAQPPSSNDGEAPNGSTNQNEEEMPPEPSPRLQRLTSYDSTLNPFAADDDNPRADHVQEPDRSSTVPSNPPSKSVESSPAKCTNIPSHENIPDITVMASSPSKKTPGIDADDKSEKNSLQDYDNSLNPFGDDDDNDDIGSNDSTLSHQEDRNESTVVKHHVSPPSKPPRCPSASPTAK</sequence>
<evidence type="ECO:0000313" key="6">
    <source>
        <dbReference type="EMBL" id="KAK2154875.1"/>
    </source>
</evidence>
<feature type="compositionally biased region" description="Polar residues" evidence="4">
    <location>
        <begin position="532"/>
        <end position="556"/>
    </location>
</feature>
<keyword evidence="7" id="KW-1185">Reference proteome</keyword>
<dbReference type="GO" id="GO:0005543">
    <property type="term" value="F:phospholipid binding"/>
    <property type="evidence" value="ECO:0007669"/>
    <property type="project" value="TreeGrafter"/>
</dbReference>
<dbReference type="GO" id="GO:0030100">
    <property type="term" value="P:regulation of endocytosis"/>
    <property type="evidence" value="ECO:0007669"/>
    <property type="project" value="TreeGrafter"/>
</dbReference>
<keyword evidence="2 3" id="KW-0175">Coiled coil</keyword>
<dbReference type="PROSITE" id="PS51741">
    <property type="entry name" value="F_BAR"/>
    <property type="match status" value="1"/>
</dbReference>
<evidence type="ECO:0000256" key="4">
    <source>
        <dbReference type="SAM" id="MobiDB-lite"/>
    </source>
</evidence>
<evidence type="ECO:0000256" key="1">
    <source>
        <dbReference type="ARBA" id="ARBA00004184"/>
    </source>
</evidence>
<evidence type="ECO:0000259" key="5">
    <source>
        <dbReference type="PROSITE" id="PS51741"/>
    </source>
</evidence>
<dbReference type="GO" id="GO:0005768">
    <property type="term" value="C:endosome"/>
    <property type="evidence" value="ECO:0007669"/>
    <property type="project" value="TreeGrafter"/>
</dbReference>
<dbReference type="GO" id="GO:0007010">
    <property type="term" value="P:cytoskeleton organization"/>
    <property type="evidence" value="ECO:0007669"/>
    <property type="project" value="TreeGrafter"/>
</dbReference>
<gene>
    <name evidence="6" type="ORF">LSH36_255g03006</name>
</gene>
<feature type="compositionally biased region" description="Acidic residues" evidence="4">
    <location>
        <begin position="599"/>
        <end position="608"/>
    </location>
</feature>
<feature type="domain" description="F-BAR" evidence="5">
    <location>
        <begin position="8"/>
        <end position="344"/>
    </location>
</feature>
<dbReference type="GO" id="GO:0005886">
    <property type="term" value="C:plasma membrane"/>
    <property type="evidence" value="ECO:0007669"/>
    <property type="project" value="TreeGrafter"/>
</dbReference>
<feature type="compositionally biased region" description="Basic and acidic residues" evidence="4">
    <location>
        <begin position="519"/>
        <end position="531"/>
    </location>
</feature>
<name>A0AAD9JMP5_9ANNE</name>
<dbReference type="Pfam" id="PF00611">
    <property type="entry name" value="FCH"/>
    <property type="match status" value="1"/>
</dbReference>
<dbReference type="InterPro" id="IPR031160">
    <property type="entry name" value="F_BAR_dom"/>
</dbReference>
<feature type="region of interest" description="Disordered" evidence="4">
    <location>
        <begin position="439"/>
        <end position="647"/>
    </location>
</feature>
<accession>A0AAD9JMP5</accession>